<feature type="non-terminal residue" evidence="1">
    <location>
        <position position="1"/>
    </location>
</feature>
<dbReference type="AlphaFoldDB" id="A0A5J4UKJ4"/>
<sequence>QSVSHDIGNDTRVIISFEKQNPQQENETVATREFVENVTGSEPLGVAVGAAVQQATGSKFIGKIARGITTVPSVQQEPKRQTLRLNEDQQQEIAQQIANSTAVIQSTAPERHITTGRRNLYYVDEQEQIVPEGDYDNCLDNDKMANINVEAAKFIIDTLFKGRAVIKGPNKPFILGVNDLINLIAILTAMPRETVEIDVDENQIERRGCFGNDRKKLIDIEDIKVNERSLLDKMGQNRMKINSKAAIKF</sequence>
<accession>A0A5J4UKJ4</accession>
<comment type="caution">
    <text evidence="1">The sequence shown here is derived from an EMBL/GenBank/DDBJ whole genome shotgun (WGS) entry which is preliminary data.</text>
</comment>
<evidence type="ECO:0000313" key="1">
    <source>
        <dbReference type="EMBL" id="KAA6370743.1"/>
    </source>
</evidence>
<gene>
    <name evidence="1" type="ORF">EZS28_033732</name>
</gene>
<organism evidence="1 2">
    <name type="scientific">Streblomastix strix</name>
    <dbReference type="NCBI Taxonomy" id="222440"/>
    <lineage>
        <taxon>Eukaryota</taxon>
        <taxon>Metamonada</taxon>
        <taxon>Preaxostyla</taxon>
        <taxon>Oxymonadida</taxon>
        <taxon>Streblomastigidae</taxon>
        <taxon>Streblomastix</taxon>
    </lineage>
</organism>
<name>A0A5J4UKJ4_9EUKA</name>
<proteinExistence type="predicted"/>
<dbReference type="EMBL" id="SNRW01015105">
    <property type="protein sequence ID" value="KAA6370743.1"/>
    <property type="molecule type" value="Genomic_DNA"/>
</dbReference>
<protein>
    <submittedName>
        <fullName evidence="1">Uncharacterized protein</fullName>
    </submittedName>
</protein>
<reference evidence="1 2" key="1">
    <citation type="submission" date="2019-03" db="EMBL/GenBank/DDBJ databases">
        <title>Single cell metagenomics reveals metabolic interactions within the superorganism composed of flagellate Streblomastix strix and complex community of Bacteroidetes bacteria on its surface.</title>
        <authorList>
            <person name="Treitli S.C."/>
            <person name="Kolisko M."/>
            <person name="Husnik F."/>
            <person name="Keeling P."/>
            <person name="Hampl V."/>
        </authorList>
    </citation>
    <scope>NUCLEOTIDE SEQUENCE [LARGE SCALE GENOMIC DNA]</scope>
    <source>
        <strain evidence="1">ST1C</strain>
    </source>
</reference>
<dbReference type="Proteomes" id="UP000324800">
    <property type="component" value="Unassembled WGS sequence"/>
</dbReference>
<evidence type="ECO:0000313" key="2">
    <source>
        <dbReference type="Proteomes" id="UP000324800"/>
    </source>
</evidence>